<dbReference type="SUPFAM" id="SSF57414">
    <property type="entry name" value="Hairpin loop containing domain-like"/>
    <property type="match status" value="1"/>
</dbReference>
<dbReference type="PROSITE" id="PS01209">
    <property type="entry name" value="LDLRA_1"/>
    <property type="match status" value="1"/>
</dbReference>
<feature type="transmembrane region" description="Helical" evidence="20">
    <location>
        <begin position="42"/>
        <end position="63"/>
    </location>
</feature>
<keyword evidence="22" id="KW-1185">Reference proteome</keyword>
<dbReference type="RefSeq" id="XP_002730426.1">
    <property type="nucleotide sequence ID" value="XM_002730380.1"/>
</dbReference>
<keyword evidence="16 19" id="KW-0739">Sodium transport</keyword>
<protein>
    <submittedName>
        <fullName evidence="23">Uncharacterized protein LOC100377451</fullName>
    </submittedName>
</protein>
<keyword evidence="17 19" id="KW-0407">Ion channel</keyword>
<evidence type="ECO:0000256" key="7">
    <source>
        <dbReference type="ARBA" id="ARBA00022692"/>
    </source>
</evidence>
<comment type="function">
    <text evidence="1">Acts as a defensive agent. Recognizes blood group fucosylated oligosaccharides including A, B, H and Lewis B-type antigens. Does not recognize Lewis A antigen and has low affinity for monovalent haptens.</text>
</comment>
<comment type="similarity">
    <text evidence="3">Belongs to the fucolectin family.</text>
</comment>
<dbReference type="Gene3D" id="4.10.400.10">
    <property type="entry name" value="Low-density Lipoprotein Receptor"/>
    <property type="match status" value="2"/>
</dbReference>
<dbReference type="PROSITE" id="PS50068">
    <property type="entry name" value="LDLRA_2"/>
    <property type="match status" value="3"/>
</dbReference>
<evidence type="ECO:0000256" key="2">
    <source>
        <dbReference type="ARBA" id="ARBA00004141"/>
    </source>
</evidence>
<dbReference type="CDD" id="cd01099">
    <property type="entry name" value="PAN_AP_HGF"/>
    <property type="match status" value="1"/>
</dbReference>
<keyword evidence="9" id="KW-0430">Lectin</keyword>
<dbReference type="SMART" id="SM00607">
    <property type="entry name" value="FTP"/>
    <property type="match status" value="2"/>
</dbReference>
<comment type="similarity">
    <text evidence="19">Belongs to the amiloride-sensitive sodium channel (TC 1.A.6) family.</text>
</comment>
<keyword evidence="12" id="KW-0915">Sodium</keyword>
<evidence type="ECO:0000259" key="21">
    <source>
        <dbReference type="PROSITE" id="PS50948"/>
    </source>
</evidence>
<keyword evidence="5 19" id="KW-0813">Transport</keyword>
<name>A0ABM0GI98_SACKO</name>
<comment type="subunit">
    <text evidence="4">Homotrimer.</text>
</comment>
<evidence type="ECO:0000256" key="12">
    <source>
        <dbReference type="ARBA" id="ARBA00023053"/>
    </source>
</evidence>
<evidence type="ECO:0000256" key="11">
    <source>
        <dbReference type="ARBA" id="ARBA00022989"/>
    </source>
</evidence>
<dbReference type="GeneID" id="100377451"/>
<evidence type="ECO:0000256" key="14">
    <source>
        <dbReference type="ARBA" id="ARBA00023136"/>
    </source>
</evidence>
<comment type="caution">
    <text evidence="18">Lacks conserved residue(s) required for the propagation of feature annotation.</text>
</comment>
<dbReference type="InterPro" id="IPR002172">
    <property type="entry name" value="LDrepeatLR_classA_rpt"/>
</dbReference>
<evidence type="ECO:0000256" key="6">
    <source>
        <dbReference type="ARBA" id="ARBA00022461"/>
    </source>
</evidence>
<keyword evidence="13 19" id="KW-0406">Ion transport</keyword>
<accession>A0ABM0GI98</accession>
<gene>
    <name evidence="23" type="primary">LOC100377451</name>
</gene>
<dbReference type="PANTHER" id="PTHR45713:SF6">
    <property type="entry name" value="F5_8 TYPE C DOMAIN-CONTAINING PROTEIN"/>
    <property type="match status" value="1"/>
</dbReference>
<dbReference type="Pfam" id="PF00024">
    <property type="entry name" value="PAN_1"/>
    <property type="match status" value="1"/>
</dbReference>
<dbReference type="Proteomes" id="UP000694865">
    <property type="component" value="Unplaced"/>
</dbReference>
<evidence type="ECO:0000256" key="10">
    <source>
        <dbReference type="ARBA" id="ARBA00022837"/>
    </source>
</evidence>
<evidence type="ECO:0000256" key="5">
    <source>
        <dbReference type="ARBA" id="ARBA00022448"/>
    </source>
</evidence>
<dbReference type="InterPro" id="IPR036055">
    <property type="entry name" value="LDL_receptor-like_sf"/>
</dbReference>
<dbReference type="SUPFAM" id="SSF49785">
    <property type="entry name" value="Galactose-binding domain-like"/>
    <property type="match status" value="2"/>
</dbReference>
<dbReference type="SMART" id="SM00192">
    <property type="entry name" value="LDLa"/>
    <property type="match status" value="3"/>
</dbReference>
<keyword evidence="15 18" id="KW-1015">Disulfide bond</keyword>
<evidence type="ECO:0000256" key="1">
    <source>
        <dbReference type="ARBA" id="ARBA00002219"/>
    </source>
</evidence>
<dbReference type="InterPro" id="IPR051941">
    <property type="entry name" value="BG_Antigen-Binding_Lectin"/>
</dbReference>
<evidence type="ECO:0000256" key="16">
    <source>
        <dbReference type="ARBA" id="ARBA00023201"/>
    </source>
</evidence>
<dbReference type="PROSITE" id="PS50948">
    <property type="entry name" value="PAN"/>
    <property type="match status" value="1"/>
</dbReference>
<keyword evidence="6 19" id="KW-0894">Sodium channel</keyword>
<organism evidence="22 23">
    <name type="scientific">Saccoglossus kowalevskii</name>
    <name type="common">Acorn worm</name>
    <dbReference type="NCBI Taxonomy" id="10224"/>
    <lineage>
        <taxon>Eukaryota</taxon>
        <taxon>Metazoa</taxon>
        <taxon>Hemichordata</taxon>
        <taxon>Enteropneusta</taxon>
        <taxon>Harrimaniidae</taxon>
        <taxon>Saccoglossus</taxon>
    </lineage>
</organism>
<reference evidence="23" key="1">
    <citation type="submission" date="2025-08" db="UniProtKB">
        <authorList>
            <consortium name="RefSeq"/>
        </authorList>
    </citation>
    <scope>IDENTIFICATION</scope>
    <source>
        <tissue evidence="23">Testes</tissue>
    </source>
</reference>
<comment type="subcellular location">
    <subcellularLocation>
        <location evidence="2">Membrane</location>
        <topology evidence="2">Multi-pass membrane protein</topology>
    </subcellularLocation>
</comment>
<proteinExistence type="inferred from homology"/>
<feature type="domain" description="Apple" evidence="21">
    <location>
        <begin position="583"/>
        <end position="686"/>
    </location>
</feature>
<dbReference type="InterPro" id="IPR001873">
    <property type="entry name" value="ENaC"/>
</dbReference>
<evidence type="ECO:0000256" key="20">
    <source>
        <dbReference type="SAM" id="Phobius"/>
    </source>
</evidence>
<feature type="disulfide bond" evidence="18">
    <location>
        <begin position="187"/>
        <end position="202"/>
    </location>
</feature>
<dbReference type="Gene3D" id="4.10.1220.10">
    <property type="entry name" value="EGF-type module"/>
    <property type="match status" value="1"/>
</dbReference>
<dbReference type="PANTHER" id="PTHR45713">
    <property type="entry name" value="FTP DOMAIN-CONTAINING PROTEIN"/>
    <property type="match status" value="1"/>
</dbReference>
<evidence type="ECO:0000256" key="3">
    <source>
        <dbReference type="ARBA" id="ARBA00010147"/>
    </source>
</evidence>
<dbReference type="InterPro" id="IPR003609">
    <property type="entry name" value="Pan_app"/>
</dbReference>
<dbReference type="Pfam" id="PF22633">
    <property type="entry name" value="F5_F8_type_C_2"/>
    <property type="match status" value="1"/>
</dbReference>
<dbReference type="Pfam" id="PF00858">
    <property type="entry name" value="ASC"/>
    <property type="match status" value="2"/>
</dbReference>
<keyword evidence="11 20" id="KW-1133">Transmembrane helix</keyword>
<dbReference type="CDD" id="cd00112">
    <property type="entry name" value="LDLa"/>
    <property type="match status" value="3"/>
</dbReference>
<dbReference type="InterPro" id="IPR008979">
    <property type="entry name" value="Galactose-bd-like_sf"/>
</dbReference>
<dbReference type="Gene3D" id="3.50.4.10">
    <property type="entry name" value="Hepatocyte Growth Factor"/>
    <property type="match status" value="1"/>
</dbReference>
<dbReference type="InterPro" id="IPR006585">
    <property type="entry name" value="FTP1"/>
</dbReference>
<keyword evidence="8" id="KW-0479">Metal-binding</keyword>
<keyword evidence="7 19" id="KW-0812">Transmembrane</keyword>
<evidence type="ECO:0000313" key="22">
    <source>
        <dbReference type="Proteomes" id="UP000694865"/>
    </source>
</evidence>
<dbReference type="Gene3D" id="2.60.120.260">
    <property type="entry name" value="Galactose-binding domain-like"/>
    <property type="match status" value="4"/>
</dbReference>
<feature type="disulfide bond" evidence="18">
    <location>
        <begin position="144"/>
        <end position="159"/>
    </location>
</feature>
<dbReference type="PRINTS" id="PR00261">
    <property type="entry name" value="LDLRECEPTOR"/>
</dbReference>
<evidence type="ECO:0000256" key="9">
    <source>
        <dbReference type="ARBA" id="ARBA00022734"/>
    </source>
</evidence>
<dbReference type="Pfam" id="PF00057">
    <property type="entry name" value="Ldl_recept_a"/>
    <property type="match status" value="2"/>
</dbReference>
<evidence type="ECO:0000256" key="18">
    <source>
        <dbReference type="PROSITE-ProRule" id="PRU00124"/>
    </source>
</evidence>
<sequence>MKEPGSHDTEKPLKDITKDYGKHTTAHGVSHIFSATHPCTRFTWIAIVLLALVILVVQVGLLISQFLEYNVNVQIAVVSPNQLLFPSVTICNTNKLRRSSVRNSIYSDLLVVDTDFVLPYYVPCMDGDFNCTNGIHCIKPYLVCDGIIHCEDKSDERDCFYEECGDDEFHCENGSERGRCIPSNLVCDKTLDCYDGQDEDNCECDVTKDHRCIISLECIAKVKTCDGEYDCRDGSDESNIVCEIPLMNIAPIAPATMQSGTYANGTDPDQARDGDLDTCSVTYNIYQPYWTIDLGSTVLVHEVTITHDGNYVYASLTGAEIRVGGNNYFLNNELCAARLLPTQTSSLTFTVECDNPLYGRYLSIQVMESSQVLILCEVEIMVVENALSNVAYGKEAEQSSQYKDGSAIKAVDGDTSSDYSHHSCMHTQLEYEPWWRVDTECDRLIGAEVRIGYSRFLNESNTLCGIVTRENIEEVDIVINCGDTIVGRYISIQIFNRTDYLHVCEVKAFGKVPYCPFAAQRLAGAAVRVGYYEDAKQNLRCGQQIIPQISGWWRINRKCSVPILGRFVSVQLEGVDNGFLHVCEVQVFADELVINPVEKIKQRALFALFDKQKFKRLMLDEGKDKVYSGVSLETCLDKCYFQKTFVCKSFDYRQYVHECTIYSVDANDKNTSLMVDENFNYYQRLVHGEIRGLEHENLSLWMNVFKDVTQDVTVYQHFFQSIYQDSLFYRVKGEDPPDWTRFKTFSSTPDHSDLAQVLKLTEAEMSAHGHQIEDFILQCTFASEKCGPSDFLTFQDDFYGNCFQFNTGSNEKQQWAMRTGSQYGLQLTLFTEQEEYLSIYGQDSGAKVTILPRGIVSFPVERVLL</sequence>
<evidence type="ECO:0000256" key="19">
    <source>
        <dbReference type="RuleBase" id="RU000679"/>
    </source>
</evidence>
<evidence type="ECO:0000256" key="4">
    <source>
        <dbReference type="ARBA" id="ARBA00011233"/>
    </source>
</evidence>
<evidence type="ECO:0000256" key="15">
    <source>
        <dbReference type="ARBA" id="ARBA00023157"/>
    </source>
</evidence>
<dbReference type="SUPFAM" id="SSF57424">
    <property type="entry name" value="LDL receptor-like module"/>
    <property type="match status" value="3"/>
</dbReference>
<dbReference type="InterPro" id="IPR023415">
    <property type="entry name" value="LDLR_class-A_CS"/>
</dbReference>
<keyword evidence="10" id="KW-0106">Calcium</keyword>
<evidence type="ECO:0000256" key="17">
    <source>
        <dbReference type="ARBA" id="ARBA00023303"/>
    </source>
</evidence>
<evidence type="ECO:0000313" key="23">
    <source>
        <dbReference type="RefSeq" id="XP_002730426.1"/>
    </source>
</evidence>
<keyword evidence="14 20" id="KW-0472">Membrane</keyword>
<dbReference type="Gene3D" id="2.60.470.10">
    <property type="entry name" value="Acid-sensing ion channels like domains"/>
    <property type="match status" value="1"/>
</dbReference>
<evidence type="ECO:0000256" key="8">
    <source>
        <dbReference type="ARBA" id="ARBA00022723"/>
    </source>
</evidence>
<evidence type="ECO:0000256" key="13">
    <source>
        <dbReference type="ARBA" id="ARBA00023065"/>
    </source>
</evidence>